<keyword evidence="4" id="KW-1185">Reference proteome</keyword>
<dbReference type="SUPFAM" id="SSF101874">
    <property type="entry name" value="YceI-like"/>
    <property type="match status" value="1"/>
</dbReference>
<dbReference type="PANTHER" id="PTHR34406">
    <property type="entry name" value="PROTEIN YCEI"/>
    <property type="match status" value="1"/>
</dbReference>
<dbReference type="InterPro" id="IPR036761">
    <property type="entry name" value="TTHA0802/YceI-like_sf"/>
</dbReference>
<dbReference type="EMBL" id="CP024201">
    <property type="protein sequence ID" value="ATQ44245.1"/>
    <property type="molecule type" value="Genomic_DNA"/>
</dbReference>
<gene>
    <name evidence="3" type="ORF">CSW64_18555</name>
</gene>
<dbReference type="OrthoDB" id="1247465at2"/>
<feature type="signal peptide" evidence="1">
    <location>
        <begin position="1"/>
        <end position="20"/>
    </location>
</feature>
<dbReference type="Pfam" id="PF04264">
    <property type="entry name" value="YceI"/>
    <property type="match status" value="1"/>
</dbReference>
<feature type="domain" description="Lipid/polyisoprenoid-binding YceI-like" evidence="2">
    <location>
        <begin position="25"/>
        <end position="185"/>
    </location>
</feature>
<dbReference type="Gene3D" id="2.40.128.110">
    <property type="entry name" value="Lipid/polyisoprenoid-binding, YceI-like"/>
    <property type="match status" value="1"/>
</dbReference>
<dbReference type="SMART" id="SM00867">
    <property type="entry name" value="YceI"/>
    <property type="match status" value="1"/>
</dbReference>
<feature type="chain" id="PRO_5013964790" evidence="1">
    <location>
        <begin position="21"/>
        <end position="188"/>
    </location>
</feature>
<dbReference type="KEGG" id="cmb:CSW64_18555"/>
<keyword evidence="1" id="KW-0732">Signal</keyword>
<organism evidence="3 4">
    <name type="scientific">Caulobacter mirabilis</name>
    <dbReference type="NCBI Taxonomy" id="69666"/>
    <lineage>
        <taxon>Bacteria</taxon>
        <taxon>Pseudomonadati</taxon>
        <taxon>Pseudomonadota</taxon>
        <taxon>Alphaproteobacteria</taxon>
        <taxon>Caulobacterales</taxon>
        <taxon>Caulobacteraceae</taxon>
        <taxon>Caulobacter</taxon>
    </lineage>
</organism>
<dbReference type="AlphaFoldDB" id="A0A2D2B1V2"/>
<name>A0A2D2B1V2_9CAUL</name>
<evidence type="ECO:0000259" key="2">
    <source>
        <dbReference type="SMART" id="SM00867"/>
    </source>
</evidence>
<dbReference type="RefSeq" id="WP_099623493.1">
    <property type="nucleotide sequence ID" value="NZ_CP024201.1"/>
</dbReference>
<reference evidence="3 4" key="1">
    <citation type="submission" date="2017-10" db="EMBL/GenBank/DDBJ databases">
        <title>Genome sequence of Caulobacter mirabilis FWC38.</title>
        <authorList>
            <person name="Fiebig A."/>
            <person name="Crosson S."/>
        </authorList>
    </citation>
    <scope>NUCLEOTIDE SEQUENCE [LARGE SCALE GENOMIC DNA]</scope>
    <source>
        <strain evidence="3 4">FWC 38</strain>
    </source>
</reference>
<evidence type="ECO:0000256" key="1">
    <source>
        <dbReference type="SAM" id="SignalP"/>
    </source>
</evidence>
<dbReference type="PANTHER" id="PTHR34406:SF1">
    <property type="entry name" value="PROTEIN YCEI"/>
    <property type="match status" value="1"/>
</dbReference>
<accession>A0A2D2B1V2</accession>
<evidence type="ECO:0000313" key="3">
    <source>
        <dbReference type="EMBL" id="ATQ44245.1"/>
    </source>
</evidence>
<dbReference type="Proteomes" id="UP000228945">
    <property type="component" value="Chromosome"/>
</dbReference>
<proteinExistence type="predicted"/>
<protein>
    <submittedName>
        <fullName evidence="3">Polyisoprenoid-binding protein</fullName>
    </submittedName>
</protein>
<sequence>MKTFLPALAITAAIAAPAYAAPAPAWTVDKAASKATFASSFDGTAFNGSFRTWDAAIRFDPANLAGSSVTATFNTASAATGDPSRDKALPGADWFSSQAFPTATFKATSFKSLGGNKYQAIGNLTIRGVTKPLTLPFTLVTTGDTAKMTSSIGINRLAFGVGQGEWKTTAVVPGTVTVNINLTAKRAK</sequence>
<evidence type="ECO:0000313" key="4">
    <source>
        <dbReference type="Proteomes" id="UP000228945"/>
    </source>
</evidence>
<dbReference type="InterPro" id="IPR007372">
    <property type="entry name" value="Lipid/polyisoprenoid-bd_YceI"/>
</dbReference>